<organism evidence="2 3">
    <name type="scientific">Nephila pilipes</name>
    <name type="common">Giant wood spider</name>
    <name type="synonym">Nephila maculata</name>
    <dbReference type="NCBI Taxonomy" id="299642"/>
    <lineage>
        <taxon>Eukaryota</taxon>
        <taxon>Metazoa</taxon>
        <taxon>Ecdysozoa</taxon>
        <taxon>Arthropoda</taxon>
        <taxon>Chelicerata</taxon>
        <taxon>Arachnida</taxon>
        <taxon>Araneae</taxon>
        <taxon>Araneomorphae</taxon>
        <taxon>Entelegynae</taxon>
        <taxon>Araneoidea</taxon>
        <taxon>Nephilidae</taxon>
        <taxon>Nephila</taxon>
    </lineage>
</organism>
<evidence type="ECO:0000256" key="1">
    <source>
        <dbReference type="SAM" id="MobiDB-lite"/>
    </source>
</evidence>
<protein>
    <submittedName>
        <fullName evidence="2">Uncharacterized protein</fullName>
    </submittedName>
</protein>
<dbReference type="EMBL" id="BMAW01104545">
    <property type="protein sequence ID" value="GFT15021.1"/>
    <property type="molecule type" value="Genomic_DNA"/>
</dbReference>
<dbReference type="AlphaFoldDB" id="A0A8X6THF7"/>
<feature type="region of interest" description="Disordered" evidence="1">
    <location>
        <begin position="63"/>
        <end position="86"/>
    </location>
</feature>
<evidence type="ECO:0000313" key="2">
    <source>
        <dbReference type="EMBL" id="GFT15021.1"/>
    </source>
</evidence>
<evidence type="ECO:0000313" key="3">
    <source>
        <dbReference type="Proteomes" id="UP000887013"/>
    </source>
</evidence>
<dbReference type="Proteomes" id="UP000887013">
    <property type="component" value="Unassembled WGS sequence"/>
</dbReference>
<reference evidence="2" key="1">
    <citation type="submission" date="2020-08" db="EMBL/GenBank/DDBJ databases">
        <title>Multicomponent nature underlies the extraordinary mechanical properties of spider dragline silk.</title>
        <authorList>
            <person name="Kono N."/>
            <person name="Nakamura H."/>
            <person name="Mori M."/>
            <person name="Yoshida Y."/>
            <person name="Ohtoshi R."/>
            <person name="Malay A.D."/>
            <person name="Moran D.A.P."/>
            <person name="Tomita M."/>
            <person name="Numata K."/>
            <person name="Arakawa K."/>
        </authorList>
    </citation>
    <scope>NUCLEOTIDE SEQUENCE</scope>
</reference>
<gene>
    <name evidence="2" type="ORF">NPIL_4811</name>
</gene>
<keyword evidence="3" id="KW-1185">Reference proteome</keyword>
<sequence>MIVKILRWDKDVDEVSGRVKEPQIPVFSLPLLRDILGLFLLSQGGAVLIKEYLDPESIRIKETDSDQEERKKKGTRLPDGSFIYLS</sequence>
<proteinExistence type="predicted"/>
<comment type="caution">
    <text evidence="2">The sequence shown here is derived from an EMBL/GenBank/DDBJ whole genome shotgun (WGS) entry which is preliminary data.</text>
</comment>
<name>A0A8X6THF7_NEPPI</name>
<accession>A0A8X6THF7</accession>